<dbReference type="CDD" id="cd02219">
    <property type="entry name" value="cupin_YjlB-like"/>
    <property type="match status" value="1"/>
</dbReference>
<dbReference type="InterPro" id="IPR011051">
    <property type="entry name" value="RmlC_Cupin_sf"/>
</dbReference>
<name>A0A7C8ME95_9PLEO</name>
<dbReference type="InterPro" id="IPR047121">
    <property type="entry name" value="YjiB-like"/>
</dbReference>
<proteinExistence type="predicted"/>
<dbReference type="Gene3D" id="2.60.120.10">
    <property type="entry name" value="Jelly Rolls"/>
    <property type="match status" value="1"/>
</dbReference>
<dbReference type="Proteomes" id="UP000481861">
    <property type="component" value="Unassembled WGS sequence"/>
</dbReference>
<protein>
    <recommendedName>
        <fullName evidence="3">Cupin type-1 domain-containing protein</fullName>
    </recommendedName>
</protein>
<gene>
    <name evidence="1" type="ORF">BDV95DRAFT_588208</name>
</gene>
<keyword evidence="2" id="KW-1185">Reference proteome</keyword>
<dbReference type="EMBL" id="JAADJZ010000039">
    <property type="protein sequence ID" value="KAF2864865.1"/>
    <property type="molecule type" value="Genomic_DNA"/>
</dbReference>
<dbReference type="OrthoDB" id="2446447at2759"/>
<evidence type="ECO:0000313" key="2">
    <source>
        <dbReference type="Proteomes" id="UP000481861"/>
    </source>
</evidence>
<dbReference type="PANTHER" id="PTHR36448">
    <property type="entry name" value="BLR7373 PROTEIN"/>
    <property type="match status" value="1"/>
</dbReference>
<dbReference type="InterPro" id="IPR014710">
    <property type="entry name" value="RmlC-like_jellyroll"/>
</dbReference>
<sequence>MVPQRGSRSCMVSGILKRGAPTYPSNPLSRLHTKPYHLSISHFPCDSSPSSAAQHVPNMSMASPPRPEEYRFAPTSHVPNSRLPVLIYRGVLPDQPTAASTREALEKNAWLEGGVFKTVYAHHFHSVTHECYAVFHGSSRLLLGRGPVDDPGEGGVEVSLSRGDIIVLPAGVSHCSVSSEDEYEYVGLYPKGSPHWDNNFCKADAQETAEKAKVASSVPIPDYDPVYGKGGPLVDIWRRAIAT</sequence>
<evidence type="ECO:0008006" key="3">
    <source>
        <dbReference type="Google" id="ProtNLM"/>
    </source>
</evidence>
<dbReference type="AlphaFoldDB" id="A0A7C8ME95"/>
<accession>A0A7C8ME95</accession>
<dbReference type="PANTHER" id="PTHR36448:SF2">
    <property type="entry name" value="CUPIN TYPE-1 DOMAIN-CONTAINING PROTEIN"/>
    <property type="match status" value="1"/>
</dbReference>
<organism evidence="1 2">
    <name type="scientific">Massariosphaeria phaeospora</name>
    <dbReference type="NCBI Taxonomy" id="100035"/>
    <lineage>
        <taxon>Eukaryota</taxon>
        <taxon>Fungi</taxon>
        <taxon>Dikarya</taxon>
        <taxon>Ascomycota</taxon>
        <taxon>Pezizomycotina</taxon>
        <taxon>Dothideomycetes</taxon>
        <taxon>Pleosporomycetidae</taxon>
        <taxon>Pleosporales</taxon>
        <taxon>Pleosporales incertae sedis</taxon>
        <taxon>Massariosphaeria</taxon>
    </lineage>
</organism>
<dbReference type="SUPFAM" id="SSF51182">
    <property type="entry name" value="RmlC-like cupins"/>
    <property type="match status" value="1"/>
</dbReference>
<evidence type="ECO:0000313" key="1">
    <source>
        <dbReference type="EMBL" id="KAF2864865.1"/>
    </source>
</evidence>
<comment type="caution">
    <text evidence="1">The sequence shown here is derived from an EMBL/GenBank/DDBJ whole genome shotgun (WGS) entry which is preliminary data.</text>
</comment>
<reference evidence="1 2" key="1">
    <citation type="submission" date="2020-01" db="EMBL/GenBank/DDBJ databases">
        <authorList>
            <consortium name="DOE Joint Genome Institute"/>
            <person name="Haridas S."/>
            <person name="Albert R."/>
            <person name="Binder M."/>
            <person name="Bloem J."/>
            <person name="Labutti K."/>
            <person name="Salamov A."/>
            <person name="Andreopoulos B."/>
            <person name="Baker S.E."/>
            <person name="Barry K."/>
            <person name="Bills G."/>
            <person name="Bluhm B.H."/>
            <person name="Cannon C."/>
            <person name="Castanera R."/>
            <person name="Culley D.E."/>
            <person name="Daum C."/>
            <person name="Ezra D."/>
            <person name="Gonzalez J.B."/>
            <person name="Henrissat B."/>
            <person name="Kuo A."/>
            <person name="Liang C."/>
            <person name="Lipzen A."/>
            <person name="Lutzoni F."/>
            <person name="Magnuson J."/>
            <person name="Mondo S."/>
            <person name="Nolan M."/>
            <person name="Ohm R."/>
            <person name="Pangilinan J."/>
            <person name="Park H.-J.H."/>
            <person name="Ramirez L."/>
            <person name="Alfaro M."/>
            <person name="Sun H."/>
            <person name="Tritt A."/>
            <person name="Yoshinaga Y."/>
            <person name="Zwiers L.-H.L."/>
            <person name="Turgeon B.G."/>
            <person name="Goodwin S.B."/>
            <person name="Spatafora J.W."/>
            <person name="Crous P.W."/>
            <person name="Grigoriev I.V."/>
        </authorList>
    </citation>
    <scope>NUCLEOTIDE SEQUENCE [LARGE SCALE GENOMIC DNA]</scope>
    <source>
        <strain evidence="1 2">CBS 611.86</strain>
    </source>
</reference>